<accession>A0A1M7EZG5</accession>
<dbReference type="SUPFAM" id="SSF56601">
    <property type="entry name" value="beta-lactamase/transpeptidase-like"/>
    <property type="match status" value="1"/>
</dbReference>
<dbReference type="Proteomes" id="UP000184038">
    <property type="component" value="Unassembled WGS sequence"/>
</dbReference>
<dbReference type="InterPro" id="IPR012338">
    <property type="entry name" value="Beta-lactam/transpept-like"/>
</dbReference>
<keyword evidence="3 5" id="KW-0472">Membrane</keyword>
<gene>
    <name evidence="8" type="ORF">SAMN02746066_00298</name>
</gene>
<keyword evidence="5" id="KW-1133">Transmembrane helix</keyword>
<feature type="compositionally biased region" description="Basic and acidic residues" evidence="4">
    <location>
        <begin position="696"/>
        <end position="705"/>
    </location>
</feature>
<reference evidence="8 9" key="1">
    <citation type="submission" date="2016-11" db="EMBL/GenBank/DDBJ databases">
        <authorList>
            <person name="Jaros S."/>
            <person name="Januszkiewicz K."/>
            <person name="Wedrychowicz H."/>
        </authorList>
    </citation>
    <scope>NUCLEOTIDE SEQUENCE [LARGE SCALE GENOMIC DNA]</scope>
    <source>
        <strain evidence="8 9">DSM 15930</strain>
    </source>
</reference>
<name>A0A1M7EZG5_9FIRM</name>
<evidence type="ECO:0000259" key="7">
    <source>
        <dbReference type="Pfam" id="PF03717"/>
    </source>
</evidence>
<feature type="compositionally biased region" description="Low complexity" evidence="4">
    <location>
        <begin position="638"/>
        <end position="659"/>
    </location>
</feature>
<dbReference type="AlphaFoldDB" id="A0A1M7EZG5"/>
<dbReference type="EMBL" id="FRCP01000005">
    <property type="protein sequence ID" value="SHL97056.1"/>
    <property type="molecule type" value="Genomic_DNA"/>
</dbReference>
<dbReference type="InterPro" id="IPR050515">
    <property type="entry name" value="Beta-lactam/transpept"/>
</dbReference>
<dbReference type="PANTHER" id="PTHR30627">
    <property type="entry name" value="PEPTIDOGLYCAN D,D-TRANSPEPTIDASE"/>
    <property type="match status" value="1"/>
</dbReference>
<feature type="transmembrane region" description="Helical" evidence="5">
    <location>
        <begin position="21"/>
        <end position="43"/>
    </location>
</feature>
<dbReference type="Pfam" id="PF00905">
    <property type="entry name" value="Transpeptidase"/>
    <property type="match status" value="1"/>
</dbReference>
<evidence type="ECO:0000313" key="8">
    <source>
        <dbReference type="EMBL" id="SHL97056.1"/>
    </source>
</evidence>
<evidence type="ECO:0000259" key="6">
    <source>
        <dbReference type="Pfam" id="PF00905"/>
    </source>
</evidence>
<dbReference type="Gene3D" id="3.90.1310.10">
    <property type="entry name" value="Penicillin-binding protein 2a (Domain 2)"/>
    <property type="match status" value="1"/>
</dbReference>
<comment type="subcellular location">
    <subcellularLocation>
        <location evidence="1">Membrane</location>
    </subcellularLocation>
</comment>
<dbReference type="GO" id="GO:0005886">
    <property type="term" value="C:plasma membrane"/>
    <property type="evidence" value="ECO:0007669"/>
    <property type="project" value="TreeGrafter"/>
</dbReference>
<evidence type="ECO:0000256" key="3">
    <source>
        <dbReference type="ARBA" id="ARBA00023136"/>
    </source>
</evidence>
<feature type="compositionally biased region" description="Acidic residues" evidence="4">
    <location>
        <begin position="667"/>
        <end position="686"/>
    </location>
</feature>
<protein>
    <submittedName>
        <fullName evidence="8">Stage V sporulation protein D (Sporulation-specific penicillin-binding protein)</fullName>
    </submittedName>
</protein>
<evidence type="ECO:0000256" key="5">
    <source>
        <dbReference type="SAM" id="Phobius"/>
    </source>
</evidence>
<evidence type="ECO:0000256" key="2">
    <source>
        <dbReference type="ARBA" id="ARBA00007171"/>
    </source>
</evidence>
<keyword evidence="9" id="KW-1185">Reference proteome</keyword>
<evidence type="ECO:0000256" key="1">
    <source>
        <dbReference type="ARBA" id="ARBA00004370"/>
    </source>
</evidence>
<dbReference type="Pfam" id="PF03717">
    <property type="entry name" value="PBP_dimer"/>
    <property type="match status" value="1"/>
</dbReference>
<keyword evidence="5" id="KW-0812">Transmembrane</keyword>
<dbReference type="Gene3D" id="3.40.710.10">
    <property type="entry name" value="DD-peptidase/beta-lactamase superfamily"/>
    <property type="match status" value="1"/>
</dbReference>
<dbReference type="RefSeq" id="WP_073282018.1">
    <property type="nucleotide sequence ID" value="NZ_FRCP01000005.1"/>
</dbReference>
<dbReference type="SUPFAM" id="SSF56519">
    <property type="entry name" value="Penicillin binding protein dimerisation domain"/>
    <property type="match status" value="1"/>
</dbReference>
<feature type="region of interest" description="Disordered" evidence="4">
    <location>
        <begin position="609"/>
        <end position="711"/>
    </location>
</feature>
<comment type="similarity">
    <text evidence="2">Belongs to the transpeptidase family.</text>
</comment>
<sequence>MNRRDRVKEKKMKKFTHQMQAKTLLVFGVVLLLLIILVARLTYLRNENGDRYSKKVLSQQTYSSSVIPYRRGDIVDRNGTVLATSIKVYNLILDPKTILETKKVNGEVTTPYREPTLQALTTYFDVEYDELNQILIDKPKNQYTVMLKQLEYNEIKDFKEAMAKEDSKIQGVWFEEEYKRIYPYNSTASDIIGFTSSGNVGNWGLEQTYNSYLNGTNGREYGYFDSELNLERTVKPAVDGDTVVSTIDLNIQQIVEKHIKKFMKDIGAKNTAVIVMDPNTGEIISMASDKQYDLNDPYDLTGYYTDSEIKKMSEEERLNALYDIWKNFAISQNYEPGSTFKPFVMAAALDEAIVSDGDHFYCDGGEVVVEGTKRIRCVNRSGHGDLTIEEAIMKSCNDTMMQVVAKMGRSLMSKYQFNYGFGRKTGIDLPGEEKGQVFTEDQLNPLELATTSFGQGLTTTMVQMASSLSATINGGYYYTPHLVNKVKNADGATVENKDAVLSKQVISTKTSDLLRRYLYNTVEKGTAVTAGVKGYQIGGKTGTAEKHTGDEGAYLVSFIGYVPYDNPQYVIYTIVDEVNADDQAQSRYAQQLSHDILEEILPFLGVLKSSDDSTTEDKDKTDKKDTTDKKDDASNSSQTNGTNANDANADNTNQANEATSGEQNVESGEDEENDTENYDFFDDDVDSQIKNGLDSSKSDEEEKGPATEGEE</sequence>
<evidence type="ECO:0000313" key="9">
    <source>
        <dbReference type="Proteomes" id="UP000184038"/>
    </source>
</evidence>
<proteinExistence type="inferred from homology"/>
<dbReference type="GO" id="GO:0071555">
    <property type="term" value="P:cell wall organization"/>
    <property type="evidence" value="ECO:0007669"/>
    <property type="project" value="TreeGrafter"/>
</dbReference>
<dbReference type="InterPro" id="IPR036138">
    <property type="entry name" value="PBP_dimer_sf"/>
</dbReference>
<feature type="domain" description="Penicillin-binding protein dimerisation" evidence="7">
    <location>
        <begin position="68"/>
        <end position="227"/>
    </location>
</feature>
<dbReference type="InterPro" id="IPR005311">
    <property type="entry name" value="PBP_dimer"/>
</dbReference>
<organism evidence="8 9">
    <name type="scientific">Anaerosporobacter mobilis DSM 15930</name>
    <dbReference type="NCBI Taxonomy" id="1120996"/>
    <lineage>
        <taxon>Bacteria</taxon>
        <taxon>Bacillati</taxon>
        <taxon>Bacillota</taxon>
        <taxon>Clostridia</taxon>
        <taxon>Lachnospirales</taxon>
        <taxon>Lachnospiraceae</taxon>
        <taxon>Anaerosporobacter</taxon>
    </lineage>
</organism>
<evidence type="ECO:0000256" key="4">
    <source>
        <dbReference type="SAM" id="MobiDB-lite"/>
    </source>
</evidence>
<dbReference type="GO" id="GO:0008658">
    <property type="term" value="F:penicillin binding"/>
    <property type="evidence" value="ECO:0007669"/>
    <property type="project" value="InterPro"/>
</dbReference>
<dbReference type="STRING" id="1120996.SAMN02746066_00298"/>
<feature type="compositionally biased region" description="Basic and acidic residues" evidence="4">
    <location>
        <begin position="609"/>
        <end position="633"/>
    </location>
</feature>
<dbReference type="InterPro" id="IPR001460">
    <property type="entry name" value="PCN-bd_Tpept"/>
</dbReference>
<feature type="domain" description="Penicillin-binding protein transpeptidase" evidence="6">
    <location>
        <begin position="272"/>
        <end position="598"/>
    </location>
</feature>
<dbReference type="OrthoDB" id="9804124at2"/>